<dbReference type="SUPFAM" id="SSF50156">
    <property type="entry name" value="PDZ domain-like"/>
    <property type="match status" value="1"/>
</dbReference>
<keyword evidence="4" id="KW-0812">Transmembrane</keyword>
<evidence type="ECO:0000256" key="1">
    <source>
        <dbReference type="ARBA" id="ARBA00022670"/>
    </source>
</evidence>
<sequence>MNYYDDFKGSQLENSYSSNPQYGGAPQEGPKKRHNRGFAVAVALACVVSSSAMGFGGGYLAANLAGNQSAASQPADNTPTGSTVSSAPSSTGGVMSVSQIVSSVSDSVVEIRTEVPQQNFFMQPVTAQAAGSGVIISQDGYIVTNNHVIDGAQKITVRLKDGEETYDATLVGTDPQTDLAVIKIEAENLSAAVMGSSDSLQVGDETVAIGNPLGELGGTVTNGIVSALNREVTIDGETHTLIQTNAAINPGNSGGGLFNDKGELIGIVVAKSSGSGIEGLGFAIPVDKAKTVIEDLIQNGYVTGRGALGVSVIDIQDERSAFMYRVPQLGVYIAGVNESSAAQKAGLKVGDGIVAVGDAEISSTRELKTELEKYSAGETIKLRVLRDGETLPISVTLQENVPESVQQTEDA</sequence>
<feature type="region of interest" description="Disordered" evidence="3">
    <location>
        <begin position="69"/>
        <end position="93"/>
    </location>
</feature>
<evidence type="ECO:0000313" key="6">
    <source>
        <dbReference type="EMBL" id="TCL44160.1"/>
    </source>
</evidence>
<dbReference type="AlphaFoldDB" id="A0A9X8UKI3"/>
<accession>A0A9X8UKI3</accession>
<evidence type="ECO:0000256" key="4">
    <source>
        <dbReference type="SAM" id="Phobius"/>
    </source>
</evidence>
<dbReference type="Pfam" id="PF13180">
    <property type="entry name" value="PDZ_2"/>
    <property type="match status" value="1"/>
</dbReference>
<keyword evidence="1 6" id="KW-0645">Protease</keyword>
<evidence type="ECO:0000256" key="2">
    <source>
        <dbReference type="ARBA" id="ARBA00022801"/>
    </source>
</evidence>
<dbReference type="Gene3D" id="2.40.10.120">
    <property type="match status" value="1"/>
</dbReference>
<dbReference type="RefSeq" id="WP_132084250.1">
    <property type="nucleotide sequence ID" value="NZ_SLUK01000003.1"/>
</dbReference>
<keyword evidence="4" id="KW-0472">Membrane</keyword>
<proteinExistence type="predicted"/>
<dbReference type="InterPro" id="IPR001940">
    <property type="entry name" value="Peptidase_S1C"/>
</dbReference>
<dbReference type="EMBL" id="SLUK01000003">
    <property type="protein sequence ID" value="TCL44160.1"/>
    <property type="molecule type" value="Genomic_DNA"/>
</dbReference>
<dbReference type="Gene3D" id="2.30.42.10">
    <property type="match status" value="1"/>
</dbReference>
<name>A0A9X8UKI3_9FIRM</name>
<feature type="transmembrane region" description="Helical" evidence="4">
    <location>
        <begin position="38"/>
        <end position="62"/>
    </location>
</feature>
<dbReference type="SUPFAM" id="SSF50494">
    <property type="entry name" value="Trypsin-like serine proteases"/>
    <property type="match status" value="1"/>
</dbReference>
<feature type="domain" description="PDZ" evidence="5">
    <location>
        <begin position="305"/>
        <end position="388"/>
    </location>
</feature>
<dbReference type="PROSITE" id="PS50106">
    <property type="entry name" value="PDZ"/>
    <property type="match status" value="1"/>
</dbReference>
<evidence type="ECO:0000259" key="5">
    <source>
        <dbReference type="PROSITE" id="PS50106"/>
    </source>
</evidence>
<evidence type="ECO:0000256" key="3">
    <source>
        <dbReference type="SAM" id="MobiDB-lite"/>
    </source>
</evidence>
<dbReference type="GO" id="GO:0004252">
    <property type="term" value="F:serine-type endopeptidase activity"/>
    <property type="evidence" value="ECO:0007669"/>
    <property type="project" value="InterPro"/>
</dbReference>
<keyword evidence="4" id="KW-1133">Transmembrane helix</keyword>
<reference evidence="6 7" key="1">
    <citation type="submission" date="2019-03" db="EMBL/GenBank/DDBJ databases">
        <title>Genomic Encyclopedia of Type Strains, Phase IV (KMG-IV): sequencing the most valuable type-strain genomes for metagenomic binning, comparative biology and taxonomic classification.</title>
        <authorList>
            <person name="Goeker M."/>
        </authorList>
    </citation>
    <scope>NUCLEOTIDE SEQUENCE [LARGE SCALE GENOMIC DNA]</scope>
    <source>
        <strain evidence="6 7">DSM 100433</strain>
    </source>
</reference>
<organism evidence="6 7">
    <name type="scientific">Harryflintia acetispora</name>
    <dbReference type="NCBI Taxonomy" id="1849041"/>
    <lineage>
        <taxon>Bacteria</taxon>
        <taxon>Bacillati</taxon>
        <taxon>Bacillota</taxon>
        <taxon>Clostridia</taxon>
        <taxon>Eubacteriales</taxon>
        <taxon>Oscillospiraceae</taxon>
        <taxon>Harryflintia</taxon>
    </lineage>
</organism>
<dbReference type="SMART" id="SM00228">
    <property type="entry name" value="PDZ"/>
    <property type="match status" value="1"/>
</dbReference>
<feature type="compositionally biased region" description="Polar residues" evidence="3">
    <location>
        <begin position="11"/>
        <end position="21"/>
    </location>
</feature>
<dbReference type="Pfam" id="PF13365">
    <property type="entry name" value="Trypsin_2"/>
    <property type="match status" value="1"/>
</dbReference>
<keyword evidence="2" id="KW-0378">Hydrolase</keyword>
<dbReference type="InterPro" id="IPR051201">
    <property type="entry name" value="Chloro_Bact_Ser_Proteases"/>
</dbReference>
<gene>
    <name evidence="6" type="ORF">EDD78_103198</name>
</gene>
<keyword evidence="7" id="KW-1185">Reference proteome</keyword>
<protein>
    <submittedName>
        <fullName evidence="6">Serine protease Do</fullName>
    </submittedName>
</protein>
<dbReference type="InterPro" id="IPR036034">
    <property type="entry name" value="PDZ_sf"/>
</dbReference>
<feature type="region of interest" description="Disordered" evidence="3">
    <location>
        <begin position="1"/>
        <end position="32"/>
    </location>
</feature>
<dbReference type="InterPro" id="IPR001478">
    <property type="entry name" value="PDZ"/>
</dbReference>
<dbReference type="Proteomes" id="UP000294682">
    <property type="component" value="Unassembled WGS sequence"/>
</dbReference>
<dbReference type="PANTHER" id="PTHR43343:SF3">
    <property type="entry name" value="PROTEASE DO-LIKE 8, CHLOROPLASTIC"/>
    <property type="match status" value="1"/>
</dbReference>
<dbReference type="PRINTS" id="PR00834">
    <property type="entry name" value="PROTEASES2C"/>
</dbReference>
<dbReference type="PANTHER" id="PTHR43343">
    <property type="entry name" value="PEPTIDASE S12"/>
    <property type="match status" value="1"/>
</dbReference>
<dbReference type="InterPro" id="IPR009003">
    <property type="entry name" value="Peptidase_S1_PA"/>
</dbReference>
<comment type="caution">
    <text evidence="6">The sequence shown here is derived from an EMBL/GenBank/DDBJ whole genome shotgun (WGS) entry which is preliminary data.</text>
</comment>
<evidence type="ECO:0000313" key="7">
    <source>
        <dbReference type="Proteomes" id="UP000294682"/>
    </source>
</evidence>
<dbReference type="GO" id="GO:0006508">
    <property type="term" value="P:proteolysis"/>
    <property type="evidence" value="ECO:0007669"/>
    <property type="project" value="UniProtKB-KW"/>
</dbReference>